<keyword evidence="1" id="KW-0472">Membrane</keyword>
<keyword evidence="1" id="KW-0812">Transmembrane</keyword>
<accession>A0AA96JBI5</accession>
<reference evidence="3 4" key="1">
    <citation type="submission" date="2023-09" db="EMBL/GenBank/DDBJ databases">
        <title>Demequina sp. a novel bacteria isolated from Capsicum annuum.</title>
        <authorList>
            <person name="Humaira Z."/>
            <person name="Lee J."/>
            <person name="Cho D."/>
        </authorList>
    </citation>
    <scope>NUCLEOTIDE SEQUENCE</scope>
    <source>
        <strain evidence="2 4">OYTSA14</strain>
        <strain evidence="3">PMTSA13</strain>
    </source>
</reference>
<keyword evidence="4" id="KW-1185">Reference proteome</keyword>
<sequence length="92" mass="9284">MDGPKRGGGEIITGLLIALIGAPVAGVPLAFLGLQSGAVALVVLGAIAAIVLFWWGVWRAVTGARIYLHTTETAALIAIHGADAVARLDAGE</sequence>
<gene>
    <name evidence="2" type="ORF">RN606_05305</name>
    <name evidence="3" type="ORF">RN607_05565</name>
</gene>
<dbReference type="Proteomes" id="UP001304125">
    <property type="component" value="Chromosome"/>
</dbReference>
<dbReference type="KEGG" id="dcp:RN607_05565"/>
<dbReference type="EMBL" id="CP134879">
    <property type="protein sequence ID" value="WNM25564.1"/>
    <property type="molecule type" value="Genomic_DNA"/>
</dbReference>
<accession>A0AA96F982</accession>
<dbReference type="AlphaFoldDB" id="A0AA96JBI5"/>
<feature type="transmembrane region" description="Helical" evidence="1">
    <location>
        <begin position="38"/>
        <end position="58"/>
    </location>
</feature>
<dbReference type="RefSeq" id="WP_313500709.1">
    <property type="nucleotide sequence ID" value="NZ_CP134879.1"/>
</dbReference>
<organism evidence="3">
    <name type="scientific">Demequina capsici</name>
    <dbReference type="NCBI Taxonomy" id="3075620"/>
    <lineage>
        <taxon>Bacteria</taxon>
        <taxon>Bacillati</taxon>
        <taxon>Actinomycetota</taxon>
        <taxon>Actinomycetes</taxon>
        <taxon>Micrococcales</taxon>
        <taxon>Demequinaceae</taxon>
        <taxon>Demequina</taxon>
    </lineage>
</organism>
<evidence type="ECO:0000313" key="3">
    <source>
        <dbReference type="EMBL" id="WNM28470.1"/>
    </source>
</evidence>
<proteinExistence type="predicted"/>
<dbReference type="EMBL" id="CP134880">
    <property type="protein sequence ID" value="WNM28470.1"/>
    <property type="molecule type" value="Genomic_DNA"/>
</dbReference>
<protein>
    <submittedName>
        <fullName evidence="3">Uncharacterized protein</fullName>
    </submittedName>
</protein>
<evidence type="ECO:0000313" key="2">
    <source>
        <dbReference type="EMBL" id="WNM25564.1"/>
    </source>
</evidence>
<feature type="transmembrane region" description="Helical" evidence="1">
    <location>
        <begin position="12"/>
        <end position="32"/>
    </location>
</feature>
<evidence type="ECO:0000256" key="1">
    <source>
        <dbReference type="SAM" id="Phobius"/>
    </source>
</evidence>
<keyword evidence="1" id="KW-1133">Transmembrane helix</keyword>
<name>A0AA96JBI5_9MICO</name>
<evidence type="ECO:0000313" key="4">
    <source>
        <dbReference type="Proteomes" id="UP001304125"/>
    </source>
</evidence>
<dbReference type="Proteomes" id="UP001303408">
    <property type="component" value="Chromosome"/>
</dbReference>